<evidence type="ECO:0000256" key="2">
    <source>
        <dbReference type="ARBA" id="ARBA00022692"/>
    </source>
</evidence>
<comment type="subcellular location">
    <subcellularLocation>
        <location evidence="1">Membrane</location>
        <topology evidence="1">Multi-pass membrane protein</topology>
    </subcellularLocation>
</comment>
<feature type="domain" description="Thiol:disulfide interchange protein DsbD N-terminal" evidence="9">
    <location>
        <begin position="32"/>
        <end position="142"/>
    </location>
</feature>
<name>A0A3S0ABW3_9FLAO</name>
<feature type="signal peptide" evidence="7">
    <location>
        <begin position="1"/>
        <end position="21"/>
    </location>
</feature>
<feature type="domain" description="Cytochrome C biogenesis protein transmembrane" evidence="8">
    <location>
        <begin position="198"/>
        <end position="413"/>
    </location>
</feature>
<dbReference type="Pfam" id="PF13899">
    <property type="entry name" value="Thioredoxin_7"/>
    <property type="match status" value="1"/>
</dbReference>
<dbReference type="Gene3D" id="3.40.30.10">
    <property type="entry name" value="Glutaredoxin"/>
    <property type="match status" value="1"/>
</dbReference>
<evidence type="ECO:0000313" key="10">
    <source>
        <dbReference type="EMBL" id="RTE51882.1"/>
    </source>
</evidence>
<feature type="transmembrane region" description="Helical" evidence="6">
    <location>
        <begin position="195"/>
        <end position="219"/>
    </location>
</feature>
<dbReference type="PANTHER" id="PTHR32234">
    <property type="entry name" value="THIOL:DISULFIDE INTERCHANGE PROTEIN DSBD"/>
    <property type="match status" value="1"/>
</dbReference>
<feature type="transmembrane region" description="Helical" evidence="6">
    <location>
        <begin position="466"/>
        <end position="485"/>
    </location>
</feature>
<dbReference type="PANTHER" id="PTHR32234:SF0">
    <property type="entry name" value="THIOL:DISULFIDE INTERCHANGE PROTEIN DSBD"/>
    <property type="match status" value="1"/>
</dbReference>
<dbReference type="GO" id="GO:0015035">
    <property type="term" value="F:protein-disulfide reductase activity"/>
    <property type="evidence" value="ECO:0007669"/>
    <property type="project" value="TreeGrafter"/>
</dbReference>
<evidence type="ECO:0000259" key="9">
    <source>
        <dbReference type="Pfam" id="PF11412"/>
    </source>
</evidence>
<dbReference type="GO" id="GO:0017004">
    <property type="term" value="P:cytochrome complex assembly"/>
    <property type="evidence" value="ECO:0007669"/>
    <property type="project" value="UniProtKB-KW"/>
</dbReference>
<dbReference type="InterPro" id="IPR028250">
    <property type="entry name" value="DsbDN"/>
</dbReference>
<dbReference type="GO" id="GO:0045454">
    <property type="term" value="P:cell redox homeostasis"/>
    <property type="evidence" value="ECO:0007669"/>
    <property type="project" value="TreeGrafter"/>
</dbReference>
<dbReference type="Pfam" id="PF11412">
    <property type="entry name" value="DsbD_N"/>
    <property type="match status" value="1"/>
</dbReference>
<gene>
    <name evidence="10" type="ORF">EHW67_16895</name>
</gene>
<proteinExistence type="predicted"/>
<accession>A0A3S0ABW3</accession>
<reference evidence="10 11" key="1">
    <citation type="submission" date="2018-11" db="EMBL/GenBank/DDBJ databases">
        <title>Arenibacter aquaticus sp.nov., a marine bacterium isolated from surface seawater in the South China Sea.</title>
        <authorList>
            <person name="Guo J."/>
            <person name="Sun J."/>
        </authorList>
    </citation>
    <scope>NUCLEOTIDE SEQUENCE [LARGE SCALE GENOMIC DNA]</scope>
    <source>
        <strain evidence="10 11">GUO666</strain>
    </source>
</reference>
<keyword evidence="2 6" id="KW-0812">Transmembrane</keyword>
<organism evidence="10 11">
    <name type="scientific">Arenibacter aquaticus</name>
    <dbReference type="NCBI Taxonomy" id="2489054"/>
    <lineage>
        <taxon>Bacteria</taxon>
        <taxon>Pseudomonadati</taxon>
        <taxon>Bacteroidota</taxon>
        <taxon>Flavobacteriia</taxon>
        <taxon>Flavobacteriales</taxon>
        <taxon>Flavobacteriaceae</taxon>
        <taxon>Arenibacter</taxon>
    </lineage>
</organism>
<evidence type="ECO:0000256" key="1">
    <source>
        <dbReference type="ARBA" id="ARBA00004141"/>
    </source>
</evidence>
<dbReference type="EMBL" id="RQPJ01000021">
    <property type="protein sequence ID" value="RTE51882.1"/>
    <property type="molecule type" value="Genomic_DNA"/>
</dbReference>
<feature type="transmembrane region" description="Helical" evidence="6">
    <location>
        <begin position="276"/>
        <end position="297"/>
    </location>
</feature>
<sequence>MKNIFGVLLLVFSFVTGYSQSDDNPAVWTYEVQKDSDAEYTLKIKADIHEGWHIYSQFTDENGSLPSEFTFEKAGEDYELVGTTSESATLTEYSEIFEVNETFFKDRAVFTQKIKLLNPEVTQVSIGLFYQICKEVCIPKDEVFHISLTGEKAVVIEETVDERSAQMSADMVLNLKNKDQLAQAREGVMEEKSGLWTIFVLGFLGGLIALLTPCVFPMIPLTVSFFTKQGGNKSKGIANALLYGFFIVVIYFLLSLPFHLFDSVDSQILNTIATNVWLNLFFFIIFIFFAFSFFGYYELTLPSSWANKMDSASSKVGGAFGIFFMAVTLAIVSFSCTGPILGGLLGSTALSDGDVATNLSAGMIGFGVALALPFGLFALFPAWLNSLPKSGGWMTTVKVTLGFLELVLAFKFLSNADLVGNWGLFKRELFLGVWILLFVLLTLYLFGIFRFPHDGPKKPLSKGRKIVGLASAGFAIYLILGLSNVTNLKLLSGFPPPDFYSLVETESDCPLGIDCFKDFDKGLAYAKEVNKPILLDFTGWACVNCRKMEETVWSEPDIYPILKDEYVLISLYIDDRKELPEAQQFSFKYESGRVKEIKTVGEKWGTFQTLNFNAASQPYYVLLSPELEVLNTAVQYTDRDTYKEWLQKGVSNFKQLGQLK</sequence>
<feature type="transmembrane region" description="Helical" evidence="6">
    <location>
        <begin position="318"/>
        <end position="341"/>
    </location>
</feature>
<evidence type="ECO:0000256" key="5">
    <source>
        <dbReference type="ARBA" id="ARBA00023136"/>
    </source>
</evidence>
<feature type="transmembrane region" description="Helical" evidence="6">
    <location>
        <begin position="429"/>
        <end position="446"/>
    </location>
</feature>
<evidence type="ECO:0000259" key="8">
    <source>
        <dbReference type="Pfam" id="PF02683"/>
    </source>
</evidence>
<dbReference type="InterPro" id="IPR003834">
    <property type="entry name" value="Cyt_c_assmbl_TM_dom"/>
</dbReference>
<feature type="chain" id="PRO_5018754919" evidence="7">
    <location>
        <begin position="22"/>
        <end position="660"/>
    </location>
</feature>
<dbReference type="Proteomes" id="UP000267585">
    <property type="component" value="Unassembled WGS sequence"/>
</dbReference>
<dbReference type="SUPFAM" id="SSF52833">
    <property type="entry name" value="Thioredoxin-like"/>
    <property type="match status" value="1"/>
</dbReference>
<evidence type="ECO:0000256" key="3">
    <source>
        <dbReference type="ARBA" id="ARBA00022748"/>
    </source>
</evidence>
<dbReference type="GO" id="GO:0016020">
    <property type="term" value="C:membrane"/>
    <property type="evidence" value="ECO:0007669"/>
    <property type="project" value="UniProtKB-SubCell"/>
</dbReference>
<keyword evidence="7" id="KW-0732">Signal</keyword>
<feature type="transmembrane region" description="Helical" evidence="6">
    <location>
        <begin position="361"/>
        <end position="384"/>
    </location>
</feature>
<comment type="caution">
    <text evidence="10">The sequence shown here is derived from an EMBL/GenBank/DDBJ whole genome shotgun (WGS) entry which is preliminary data.</text>
</comment>
<evidence type="ECO:0000256" key="4">
    <source>
        <dbReference type="ARBA" id="ARBA00022989"/>
    </source>
</evidence>
<keyword evidence="11" id="KW-1185">Reference proteome</keyword>
<dbReference type="RefSeq" id="WP_126163566.1">
    <property type="nucleotide sequence ID" value="NZ_RQPJ01000021.1"/>
</dbReference>
<feature type="transmembrane region" description="Helical" evidence="6">
    <location>
        <begin position="240"/>
        <end position="261"/>
    </location>
</feature>
<dbReference type="AlphaFoldDB" id="A0A3S0ABW3"/>
<evidence type="ECO:0000256" key="7">
    <source>
        <dbReference type="SAM" id="SignalP"/>
    </source>
</evidence>
<dbReference type="OrthoDB" id="9811036at2"/>
<dbReference type="Pfam" id="PF02683">
    <property type="entry name" value="DsbD_TM"/>
    <property type="match status" value="1"/>
</dbReference>
<evidence type="ECO:0000313" key="11">
    <source>
        <dbReference type="Proteomes" id="UP000267585"/>
    </source>
</evidence>
<evidence type="ECO:0000256" key="6">
    <source>
        <dbReference type="SAM" id="Phobius"/>
    </source>
</evidence>
<dbReference type="InterPro" id="IPR036249">
    <property type="entry name" value="Thioredoxin-like_sf"/>
</dbReference>
<keyword evidence="4 6" id="KW-1133">Transmembrane helix</keyword>
<keyword evidence="5 6" id="KW-0472">Membrane</keyword>
<protein>
    <submittedName>
        <fullName evidence="10">DUF255 domain-containing protein</fullName>
    </submittedName>
</protein>
<keyword evidence="3" id="KW-0201">Cytochrome c-type biogenesis</keyword>